<proteinExistence type="predicted"/>
<evidence type="ECO:0000313" key="1">
    <source>
        <dbReference type="EMBL" id="GAA2579324.1"/>
    </source>
</evidence>
<accession>A0ABN3PCU3</accession>
<organism evidence="1 2">
    <name type="scientific">Microbacterium binotii</name>
    <dbReference type="NCBI Taxonomy" id="462710"/>
    <lineage>
        <taxon>Bacteria</taxon>
        <taxon>Bacillati</taxon>
        <taxon>Actinomycetota</taxon>
        <taxon>Actinomycetes</taxon>
        <taxon>Micrococcales</taxon>
        <taxon>Microbacteriaceae</taxon>
        <taxon>Microbacterium</taxon>
    </lineage>
</organism>
<comment type="caution">
    <text evidence="1">The sequence shown here is derived from an EMBL/GenBank/DDBJ whole genome shotgun (WGS) entry which is preliminary data.</text>
</comment>
<gene>
    <name evidence="1" type="ORF">GCM10009862_18190</name>
</gene>
<evidence type="ECO:0000313" key="2">
    <source>
        <dbReference type="Proteomes" id="UP001500274"/>
    </source>
</evidence>
<reference evidence="1 2" key="1">
    <citation type="journal article" date="2019" name="Int. J. Syst. Evol. Microbiol.">
        <title>The Global Catalogue of Microorganisms (GCM) 10K type strain sequencing project: providing services to taxonomists for standard genome sequencing and annotation.</title>
        <authorList>
            <consortium name="The Broad Institute Genomics Platform"/>
            <consortium name="The Broad Institute Genome Sequencing Center for Infectious Disease"/>
            <person name="Wu L."/>
            <person name="Ma J."/>
        </authorList>
    </citation>
    <scope>NUCLEOTIDE SEQUENCE [LARGE SCALE GENOMIC DNA]</scope>
    <source>
        <strain evidence="1 2">JCM 16365</strain>
    </source>
</reference>
<name>A0ABN3PCU3_9MICO</name>
<dbReference type="Proteomes" id="UP001500274">
    <property type="component" value="Unassembled WGS sequence"/>
</dbReference>
<protein>
    <submittedName>
        <fullName evidence="1">Uncharacterized protein</fullName>
    </submittedName>
</protein>
<dbReference type="EMBL" id="BAAARI010000012">
    <property type="protein sequence ID" value="GAA2579324.1"/>
    <property type="molecule type" value="Genomic_DNA"/>
</dbReference>
<keyword evidence="2" id="KW-1185">Reference proteome</keyword>
<sequence length="151" mass="16145">MRKPYSRSAMEGPFEGGCGFPAAYRPLGTAPSRVSACVGAPAPVAIVGDMEDWTEGAAEALDRLTESGLGTPWTGTARILSATPPSSRRRYQSCTVELALAAEGFEGATASAEVVIDTRYWPEPGTVLPARFSRALPRTLDVDWDRLRSAR</sequence>